<dbReference type="InterPro" id="IPR001680">
    <property type="entry name" value="WD40_rpt"/>
</dbReference>
<protein>
    <recommendedName>
        <fullName evidence="8">Peptidase M20 dimerisation domain-containing protein</fullName>
    </recommendedName>
</protein>
<evidence type="ECO:0000313" key="10">
    <source>
        <dbReference type="Proteomes" id="UP001216638"/>
    </source>
</evidence>
<evidence type="ECO:0000256" key="1">
    <source>
        <dbReference type="ARBA" id="ARBA00006247"/>
    </source>
</evidence>
<dbReference type="EMBL" id="CP119952">
    <property type="protein sequence ID" value="WFC95579.1"/>
    <property type="molecule type" value="Genomic_DNA"/>
</dbReference>
<dbReference type="PANTHER" id="PTHR43270">
    <property type="entry name" value="BETA-ALA-HIS DIPEPTIDASE"/>
    <property type="match status" value="1"/>
</dbReference>
<accession>A0AAF0INW6</accession>
<comment type="similarity">
    <text evidence="1">Belongs to the peptidase M20A family.</text>
</comment>
<evidence type="ECO:0000313" key="9">
    <source>
        <dbReference type="EMBL" id="WFC95579.1"/>
    </source>
</evidence>
<keyword evidence="4" id="KW-0479">Metal-binding</keyword>
<evidence type="ECO:0000259" key="8">
    <source>
        <dbReference type="Pfam" id="PF07687"/>
    </source>
</evidence>
<dbReference type="GO" id="GO:0006751">
    <property type="term" value="P:glutathione catabolic process"/>
    <property type="evidence" value="ECO:0007669"/>
    <property type="project" value="InterPro"/>
</dbReference>
<dbReference type="PIRSF" id="PIRSF037237">
    <property type="entry name" value="Peptidase_WD_repeats_DUG2"/>
    <property type="match status" value="1"/>
</dbReference>
<proteinExistence type="inferred from homology"/>
<dbReference type="SMART" id="SM00320">
    <property type="entry name" value="WD40"/>
    <property type="match status" value="6"/>
</dbReference>
<dbReference type="AlphaFoldDB" id="A0AAF0INW6"/>
<dbReference type="InterPro" id="IPR036322">
    <property type="entry name" value="WD40_repeat_dom_sf"/>
</dbReference>
<evidence type="ECO:0000256" key="3">
    <source>
        <dbReference type="ARBA" id="ARBA00022670"/>
    </source>
</evidence>
<organism evidence="9 10">
    <name type="scientific">Malassezia brasiliensis</name>
    <dbReference type="NCBI Taxonomy" id="1821822"/>
    <lineage>
        <taxon>Eukaryota</taxon>
        <taxon>Fungi</taxon>
        <taxon>Dikarya</taxon>
        <taxon>Basidiomycota</taxon>
        <taxon>Ustilaginomycotina</taxon>
        <taxon>Malasseziomycetes</taxon>
        <taxon>Malasseziales</taxon>
        <taxon>Malasseziaceae</taxon>
        <taxon>Malassezia</taxon>
    </lineage>
</organism>
<dbReference type="InterPro" id="IPR019775">
    <property type="entry name" value="WD40_repeat_CS"/>
</dbReference>
<gene>
    <name evidence="9" type="ORF">MBRA1_002230</name>
</gene>
<reference evidence="9" key="1">
    <citation type="submission" date="2023-03" db="EMBL/GenBank/DDBJ databases">
        <title>Mating type loci evolution in Malassezia.</title>
        <authorList>
            <person name="Coelho M.A."/>
        </authorList>
    </citation>
    <scope>NUCLEOTIDE SEQUENCE</scope>
    <source>
        <strain evidence="9">CBS 14135</strain>
    </source>
</reference>
<keyword evidence="3" id="KW-0645">Protease</keyword>
<dbReference type="InterPro" id="IPR002933">
    <property type="entry name" value="Peptidase_M20"/>
</dbReference>
<feature type="repeat" description="WD" evidence="7">
    <location>
        <begin position="335"/>
        <end position="369"/>
    </location>
</feature>
<keyword evidence="10" id="KW-1185">Reference proteome</keyword>
<feature type="domain" description="Peptidase M20 dimerisation" evidence="8">
    <location>
        <begin position="628"/>
        <end position="770"/>
    </location>
</feature>
<dbReference type="Pfam" id="PF00400">
    <property type="entry name" value="WD40"/>
    <property type="match status" value="3"/>
</dbReference>
<evidence type="ECO:0000256" key="6">
    <source>
        <dbReference type="ARBA" id="ARBA00022801"/>
    </source>
</evidence>
<dbReference type="InterPro" id="IPR051458">
    <property type="entry name" value="Cyt/Met_Dipeptidase"/>
</dbReference>
<dbReference type="InterPro" id="IPR017149">
    <property type="entry name" value="GSH_degradosome_Dug2"/>
</dbReference>
<dbReference type="InterPro" id="IPR015943">
    <property type="entry name" value="WD40/YVTN_repeat-like_dom_sf"/>
</dbReference>
<dbReference type="Gene3D" id="3.40.630.10">
    <property type="entry name" value="Zn peptidases"/>
    <property type="match status" value="1"/>
</dbReference>
<dbReference type="Gene3D" id="3.30.70.360">
    <property type="match status" value="1"/>
</dbReference>
<evidence type="ECO:0000256" key="2">
    <source>
        <dbReference type="ARBA" id="ARBA00022574"/>
    </source>
</evidence>
<feature type="repeat" description="WD" evidence="7">
    <location>
        <begin position="246"/>
        <end position="281"/>
    </location>
</feature>
<sequence>MAGGAATQLDPVRGPTPETTEVDLSLFAEKTSQPSHAVTFNDTSVLAVAVDQERGLLFAGTQSGTIFVWNLVTQQPFAQLVGHTRSVLALSFAQDEGWLFSASSDSTVRLWDVRHLRPIALIYPASDNTGDILSIAWCASVQTLFLGCQDTSIQWISITPEKLQEPLHNVPNSRPHKFFDSMSRAMEGTSNALPLAVRTAEQLIRRTAVHRMDSATCQVELAEDAPTVHAPKQMSVLAVSKTCAIPSAHFGYVYSLAVVTNHDGPLLASGAGDETIRLWSLCADGIELQYTLQLASPSGDAILTLAAWENTLLVGKQGGAIDVWDIESRTLIRTLRGHTDDVLCLQLVEPSAERMFFSGSADGHVCRWDGYFRCTARWLAHDDIVQTCAVFDGRRLAEEQYAWFANEAELITGSSDASVRLWPFTPPASVPATPQTPMQQPTLLQRLARFIRYKSVSQGPAALADEESMEDSRQAAHFLKTTLMELGASDVQLVSGGARANPMVLATFRATRPARRRCLFYGHYDCIPASGDWESHPWTLTGRNGYLYGRGVSDNKGPVLAVACAVSDLLHLKRLDVDVVMLVEGEQETGSKGFESCLRAYKHLIGPIDTILVCNSYWLGEQRPCLTVGLRGVIQATVRISGRHADRHSGFDGGADREPMMDMIKLLSTLTDPAGRVTLPGFYDEVRPVSREERAYYESIVHEALDTSSTAESLVALWRRPSFTVHRVSTSGPGHSTVIPNSVEASLSIRIVPDQNLAGIEALLRAEIERNFTALQSTNRIEMHVVHRADWWQRSVGLPYWDALADAVEAEWGEKPIDIREGGSIPGIAILEKELGAQAVHLPMGQASDHAHLPNERIRLVNLSRGQSVVRRFLQALGEMS</sequence>
<evidence type="ECO:0000256" key="4">
    <source>
        <dbReference type="ARBA" id="ARBA00022723"/>
    </source>
</evidence>
<dbReference type="PRINTS" id="PR00320">
    <property type="entry name" value="GPROTEINBRPT"/>
</dbReference>
<dbReference type="InterPro" id="IPR020472">
    <property type="entry name" value="WD40_PAC1"/>
</dbReference>
<dbReference type="Pfam" id="PF07687">
    <property type="entry name" value="M20_dimer"/>
    <property type="match status" value="1"/>
</dbReference>
<dbReference type="PROSITE" id="PS00678">
    <property type="entry name" value="WD_REPEATS_1"/>
    <property type="match status" value="1"/>
</dbReference>
<dbReference type="InterPro" id="IPR011650">
    <property type="entry name" value="Peptidase_M20_dimer"/>
</dbReference>
<feature type="repeat" description="WD" evidence="7">
    <location>
        <begin position="80"/>
        <end position="121"/>
    </location>
</feature>
<dbReference type="SUPFAM" id="SSF50978">
    <property type="entry name" value="WD40 repeat-like"/>
    <property type="match status" value="1"/>
</dbReference>
<dbReference type="PROSITE" id="PS50294">
    <property type="entry name" value="WD_REPEATS_REGION"/>
    <property type="match status" value="1"/>
</dbReference>
<keyword evidence="6" id="KW-0378">Hydrolase</keyword>
<keyword evidence="5" id="KW-0677">Repeat</keyword>
<name>A0AAF0INW6_9BASI</name>
<dbReference type="GO" id="GO:0046872">
    <property type="term" value="F:metal ion binding"/>
    <property type="evidence" value="ECO:0007669"/>
    <property type="project" value="UniProtKB-KW"/>
</dbReference>
<keyword evidence="2 7" id="KW-0853">WD repeat</keyword>
<dbReference type="PANTHER" id="PTHR43270:SF8">
    <property type="entry name" value="DI- AND TRIPEPTIDASE DUG2-RELATED"/>
    <property type="match status" value="1"/>
</dbReference>
<dbReference type="Proteomes" id="UP001216638">
    <property type="component" value="Chromosome 2"/>
</dbReference>
<dbReference type="Pfam" id="PF01546">
    <property type="entry name" value="Peptidase_M20"/>
    <property type="match status" value="1"/>
</dbReference>
<evidence type="ECO:0000256" key="7">
    <source>
        <dbReference type="PROSITE-ProRule" id="PRU00221"/>
    </source>
</evidence>
<dbReference type="Gene3D" id="2.130.10.10">
    <property type="entry name" value="YVTN repeat-like/Quinoprotein amine dehydrogenase"/>
    <property type="match status" value="2"/>
</dbReference>
<evidence type="ECO:0000256" key="5">
    <source>
        <dbReference type="ARBA" id="ARBA00022737"/>
    </source>
</evidence>
<dbReference type="PROSITE" id="PS50082">
    <property type="entry name" value="WD_REPEATS_2"/>
    <property type="match status" value="3"/>
</dbReference>
<dbReference type="GO" id="GO:0008233">
    <property type="term" value="F:peptidase activity"/>
    <property type="evidence" value="ECO:0007669"/>
    <property type="project" value="UniProtKB-KW"/>
</dbReference>
<dbReference type="SUPFAM" id="SSF53187">
    <property type="entry name" value="Zn-dependent exopeptidases"/>
    <property type="match status" value="1"/>
</dbReference>
<dbReference type="GO" id="GO:0006508">
    <property type="term" value="P:proteolysis"/>
    <property type="evidence" value="ECO:0007669"/>
    <property type="project" value="UniProtKB-KW"/>
</dbReference>